<keyword evidence="4 5" id="KW-0238">DNA-binding</keyword>
<organism evidence="8 9">
    <name type="scientific">Oryctes borbonicus</name>
    <dbReference type="NCBI Taxonomy" id="1629725"/>
    <lineage>
        <taxon>Eukaryota</taxon>
        <taxon>Metazoa</taxon>
        <taxon>Ecdysozoa</taxon>
        <taxon>Arthropoda</taxon>
        <taxon>Hexapoda</taxon>
        <taxon>Insecta</taxon>
        <taxon>Pterygota</taxon>
        <taxon>Neoptera</taxon>
        <taxon>Endopterygota</taxon>
        <taxon>Coleoptera</taxon>
        <taxon>Polyphaga</taxon>
        <taxon>Scarabaeiformia</taxon>
        <taxon>Scarabaeidae</taxon>
        <taxon>Dynastinae</taxon>
        <taxon>Oryctes</taxon>
    </lineage>
</organism>
<dbReference type="Proteomes" id="UP000051574">
    <property type="component" value="Unassembled WGS sequence"/>
</dbReference>
<keyword evidence="3" id="KW-0862">Zinc</keyword>
<dbReference type="SUPFAM" id="SSF57716">
    <property type="entry name" value="Glucocorticoid receptor-like (DNA-binding domain)"/>
    <property type="match status" value="1"/>
</dbReference>
<dbReference type="Pfam" id="PF05485">
    <property type="entry name" value="THAP"/>
    <property type="match status" value="1"/>
</dbReference>
<keyword evidence="9" id="KW-1185">Reference proteome</keyword>
<feature type="domain" description="THAP-type" evidence="7">
    <location>
        <begin position="1"/>
        <end position="76"/>
    </location>
</feature>
<dbReference type="GO" id="GO:0003677">
    <property type="term" value="F:DNA binding"/>
    <property type="evidence" value="ECO:0007669"/>
    <property type="project" value="UniProtKB-UniRule"/>
</dbReference>
<feature type="coiled-coil region" evidence="6">
    <location>
        <begin position="222"/>
        <end position="249"/>
    </location>
</feature>
<dbReference type="Gene3D" id="6.20.210.20">
    <property type="entry name" value="THAP domain"/>
    <property type="match status" value="1"/>
</dbReference>
<dbReference type="InterPro" id="IPR038441">
    <property type="entry name" value="THAP_Znf_sf"/>
</dbReference>
<evidence type="ECO:0000256" key="1">
    <source>
        <dbReference type="ARBA" id="ARBA00022723"/>
    </source>
</evidence>
<protein>
    <recommendedName>
        <fullName evidence="7">THAP-type domain-containing protein</fullName>
    </recommendedName>
</protein>
<evidence type="ECO:0000256" key="2">
    <source>
        <dbReference type="ARBA" id="ARBA00022771"/>
    </source>
</evidence>
<gene>
    <name evidence="8" type="ORF">AMK59_3650</name>
</gene>
<evidence type="ECO:0000256" key="6">
    <source>
        <dbReference type="SAM" id="Coils"/>
    </source>
</evidence>
<proteinExistence type="predicted"/>
<sequence length="279" mass="32080">MVKTCTLCKKYSTKEQRSFHLLPRNEERKRKWVEILNLQFPSKSTYICSDHFNKEDIVLDVADRAKLKVEATPLPYYTVTPEVKVEYVEGEIEIPVAPQVETIYVQCRDIPSRGSSSETLSAPESPLSTISTFSTSQWLSSRENPFPIEDNAKLRAALTAPLTLSASANMKNRFPTTEDLEMQAPKKKRKFTSLRYFGDCKASEMNDPVKAELNWQIAKKVVTQQKRKIKTLQQSNRRLTNRVIRLKALISVLKAKNNHLKLSLHNYRLQNQKGCAQKY</sequence>
<evidence type="ECO:0000256" key="3">
    <source>
        <dbReference type="ARBA" id="ARBA00022833"/>
    </source>
</evidence>
<keyword evidence="2 5" id="KW-0863">Zinc-finger</keyword>
<evidence type="ECO:0000259" key="7">
    <source>
        <dbReference type="PROSITE" id="PS50950"/>
    </source>
</evidence>
<reference evidence="8 9" key="1">
    <citation type="submission" date="2015-09" db="EMBL/GenBank/DDBJ databases">
        <title>Draft genome of the scarab beetle Oryctes borbonicus.</title>
        <authorList>
            <person name="Meyer J.M."/>
            <person name="Markov G.V."/>
            <person name="Baskaran P."/>
            <person name="Herrmann M."/>
            <person name="Sommer R.J."/>
            <person name="Roedelsperger C."/>
        </authorList>
    </citation>
    <scope>NUCLEOTIDE SEQUENCE [LARGE SCALE GENOMIC DNA]</scope>
    <source>
        <strain evidence="8">OB123</strain>
        <tissue evidence="8">Whole animal</tissue>
    </source>
</reference>
<dbReference type="AlphaFoldDB" id="A0A0T6B4U5"/>
<dbReference type="SMART" id="SM00980">
    <property type="entry name" value="THAP"/>
    <property type="match status" value="1"/>
</dbReference>
<evidence type="ECO:0000256" key="4">
    <source>
        <dbReference type="ARBA" id="ARBA00023125"/>
    </source>
</evidence>
<comment type="caution">
    <text evidence="8">The sequence shown here is derived from an EMBL/GenBank/DDBJ whole genome shotgun (WGS) entry which is preliminary data.</text>
</comment>
<name>A0A0T6B4U5_9SCAR</name>
<evidence type="ECO:0000313" key="8">
    <source>
        <dbReference type="EMBL" id="KRT82289.1"/>
    </source>
</evidence>
<accession>A0A0T6B4U5</accession>
<evidence type="ECO:0000256" key="5">
    <source>
        <dbReference type="PROSITE-ProRule" id="PRU00309"/>
    </source>
</evidence>
<dbReference type="InterPro" id="IPR006612">
    <property type="entry name" value="THAP_Znf"/>
</dbReference>
<keyword evidence="1" id="KW-0479">Metal-binding</keyword>
<evidence type="ECO:0000313" key="9">
    <source>
        <dbReference type="Proteomes" id="UP000051574"/>
    </source>
</evidence>
<dbReference type="GO" id="GO:0008270">
    <property type="term" value="F:zinc ion binding"/>
    <property type="evidence" value="ECO:0007669"/>
    <property type="project" value="UniProtKB-KW"/>
</dbReference>
<keyword evidence="6" id="KW-0175">Coiled coil</keyword>
<dbReference type="PROSITE" id="PS50950">
    <property type="entry name" value="ZF_THAP"/>
    <property type="match status" value="1"/>
</dbReference>
<dbReference type="EMBL" id="LJIG01009833">
    <property type="protein sequence ID" value="KRT82289.1"/>
    <property type="molecule type" value="Genomic_DNA"/>
</dbReference>
<dbReference type="OrthoDB" id="6763662at2759"/>